<accession>A0ABQ9G9Z8</accession>
<comment type="caution">
    <text evidence="1">The sequence shown here is derived from an EMBL/GenBank/DDBJ whole genome shotgun (WGS) entry which is preliminary data.</text>
</comment>
<organism evidence="1 2">
    <name type="scientific">Dryococelus australis</name>
    <dbReference type="NCBI Taxonomy" id="614101"/>
    <lineage>
        <taxon>Eukaryota</taxon>
        <taxon>Metazoa</taxon>
        <taxon>Ecdysozoa</taxon>
        <taxon>Arthropoda</taxon>
        <taxon>Hexapoda</taxon>
        <taxon>Insecta</taxon>
        <taxon>Pterygota</taxon>
        <taxon>Neoptera</taxon>
        <taxon>Polyneoptera</taxon>
        <taxon>Phasmatodea</taxon>
        <taxon>Verophasmatodea</taxon>
        <taxon>Anareolatae</taxon>
        <taxon>Phasmatidae</taxon>
        <taxon>Eurycanthinae</taxon>
        <taxon>Dryococelus</taxon>
    </lineage>
</organism>
<evidence type="ECO:0000313" key="1">
    <source>
        <dbReference type="EMBL" id="KAJ8869088.1"/>
    </source>
</evidence>
<reference evidence="1 2" key="1">
    <citation type="submission" date="2023-02" db="EMBL/GenBank/DDBJ databases">
        <title>LHISI_Scaffold_Assembly.</title>
        <authorList>
            <person name="Stuart O.P."/>
            <person name="Cleave R."/>
            <person name="Magrath M.J.L."/>
            <person name="Mikheyev A.S."/>
        </authorList>
    </citation>
    <scope>NUCLEOTIDE SEQUENCE [LARGE SCALE GENOMIC DNA]</scope>
    <source>
        <strain evidence="1">Daus_M_001</strain>
        <tissue evidence="1">Leg muscle</tissue>
    </source>
</reference>
<protein>
    <submittedName>
        <fullName evidence="1">Uncharacterized protein</fullName>
    </submittedName>
</protein>
<dbReference type="EMBL" id="JARBHB010000014">
    <property type="protein sequence ID" value="KAJ8869088.1"/>
    <property type="molecule type" value="Genomic_DNA"/>
</dbReference>
<evidence type="ECO:0000313" key="2">
    <source>
        <dbReference type="Proteomes" id="UP001159363"/>
    </source>
</evidence>
<name>A0ABQ9G9Z8_9NEOP</name>
<dbReference type="Proteomes" id="UP001159363">
    <property type="component" value="Chromosome 13"/>
</dbReference>
<keyword evidence="2" id="KW-1185">Reference proteome</keyword>
<gene>
    <name evidence="1" type="ORF">PR048_030650</name>
</gene>
<sequence>MELQRYQRLFTPILLSLQVLLYPPPPQIPLLNTHTLSLSLCFLRIRATNKAENRRITSSWDLRRHAGGGLTGALLASARQHYGANPADDELKFRTGLFEGSRSEERVIFLEAIVLAKVIKIPHMNVVSIILIFLHMASKSSFRMHSSPRKRTSVTQCLGISGKHSSIRYYPTRKALAALFYSSGESTIRVAVHNQHVNVVRISVDVWYLELHVHTVSLPLRLIANQAISDSMLKSRRSLFPTRKEPRKAGSSRDHVMEFSYTLNPIRWASSREMLSPNASQETIACSAQTLRVYDKGQGNFVFKAVSEFAYSTYLCVPVPESDVVSAVRIANEVWKYTSKRRCILVPWRSRLVRHRFGVREALGSNLGKAWVARSGSSMPKEVPASDTERHSDLGSSILVGVTTQRDAACHTVMPDIRVACCNPPCLLVGSGGSRLPVSGEARPVYSNHLPVAHQSPPSVHERLKMLPSRIAEVTLLPAPSPCPSSVCAAPSWPRASNVFGKMESSDKLCAHLRNPA</sequence>
<proteinExistence type="predicted"/>